<evidence type="ECO:0000259" key="10">
    <source>
        <dbReference type="PROSITE" id="PS50112"/>
    </source>
</evidence>
<dbReference type="InterPro" id="IPR000700">
    <property type="entry name" value="PAS-assoc_C"/>
</dbReference>
<keyword evidence="3" id="KW-0597">Phosphoprotein</keyword>
<dbReference type="PRINTS" id="PR00344">
    <property type="entry name" value="BCTRLSENSOR"/>
</dbReference>
<evidence type="ECO:0000259" key="9">
    <source>
        <dbReference type="PROSITE" id="PS50109"/>
    </source>
</evidence>
<evidence type="ECO:0000256" key="8">
    <source>
        <dbReference type="ARBA" id="ARBA00023012"/>
    </source>
</evidence>
<dbReference type="SMART" id="SM00086">
    <property type="entry name" value="PAC"/>
    <property type="match status" value="1"/>
</dbReference>
<dbReference type="SMART" id="SM00388">
    <property type="entry name" value="HisKA"/>
    <property type="match status" value="1"/>
</dbReference>
<dbReference type="InterPro" id="IPR003594">
    <property type="entry name" value="HATPase_dom"/>
</dbReference>
<keyword evidence="5" id="KW-0547">Nucleotide-binding</keyword>
<accession>A0A511UV95</accession>
<evidence type="ECO:0000256" key="7">
    <source>
        <dbReference type="ARBA" id="ARBA00022840"/>
    </source>
</evidence>
<dbReference type="RefSeq" id="WP_246118040.1">
    <property type="nucleotide sequence ID" value="NZ_BJXW01000008.1"/>
</dbReference>
<gene>
    <name evidence="12" type="ORF">CQU01_07640</name>
</gene>
<dbReference type="GO" id="GO:0005524">
    <property type="term" value="F:ATP binding"/>
    <property type="evidence" value="ECO:0007669"/>
    <property type="project" value="UniProtKB-KW"/>
</dbReference>
<dbReference type="InterPro" id="IPR004358">
    <property type="entry name" value="Sig_transdc_His_kin-like_C"/>
</dbReference>
<dbReference type="PROSITE" id="PS50113">
    <property type="entry name" value="PAC"/>
    <property type="match status" value="1"/>
</dbReference>
<evidence type="ECO:0000313" key="12">
    <source>
        <dbReference type="EMBL" id="GEN30526.1"/>
    </source>
</evidence>
<dbReference type="PANTHER" id="PTHR43065">
    <property type="entry name" value="SENSOR HISTIDINE KINASE"/>
    <property type="match status" value="1"/>
</dbReference>
<dbReference type="AlphaFoldDB" id="A0A511UV95"/>
<evidence type="ECO:0000256" key="6">
    <source>
        <dbReference type="ARBA" id="ARBA00022777"/>
    </source>
</evidence>
<dbReference type="InterPro" id="IPR036097">
    <property type="entry name" value="HisK_dim/P_sf"/>
</dbReference>
<dbReference type="Gene3D" id="3.30.565.10">
    <property type="entry name" value="Histidine kinase-like ATPase, C-terminal domain"/>
    <property type="match status" value="1"/>
</dbReference>
<dbReference type="InterPro" id="IPR001610">
    <property type="entry name" value="PAC"/>
</dbReference>
<evidence type="ECO:0000259" key="11">
    <source>
        <dbReference type="PROSITE" id="PS50113"/>
    </source>
</evidence>
<dbReference type="SMART" id="SM00091">
    <property type="entry name" value="PAS"/>
    <property type="match status" value="1"/>
</dbReference>
<keyword evidence="13" id="KW-1185">Reference proteome</keyword>
<dbReference type="SUPFAM" id="SSF47384">
    <property type="entry name" value="Homodimeric domain of signal transducing histidine kinase"/>
    <property type="match status" value="1"/>
</dbReference>
<dbReference type="CDD" id="cd00130">
    <property type="entry name" value="PAS"/>
    <property type="match status" value="1"/>
</dbReference>
<protein>
    <recommendedName>
        <fullName evidence="2">histidine kinase</fullName>
        <ecNumber evidence="2">2.7.13.3</ecNumber>
    </recommendedName>
</protein>
<feature type="domain" description="Histidine kinase" evidence="9">
    <location>
        <begin position="160"/>
        <end position="360"/>
    </location>
</feature>
<dbReference type="InterPro" id="IPR003661">
    <property type="entry name" value="HisK_dim/P_dom"/>
</dbReference>
<evidence type="ECO:0000256" key="2">
    <source>
        <dbReference type="ARBA" id="ARBA00012438"/>
    </source>
</evidence>
<evidence type="ECO:0000256" key="1">
    <source>
        <dbReference type="ARBA" id="ARBA00000085"/>
    </source>
</evidence>
<dbReference type="EC" id="2.7.13.3" evidence="2"/>
<dbReference type="CDD" id="cd00082">
    <property type="entry name" value="HisKA"/>
    <property type="match status" value="1"/>
</dbReference>
<dbReference type="Pfam" id="PF00512">
    <property type="entry name" value="HisKA"/>
    <property type="match status" value="1"/>
</dbReference>
<organism evidence="12 13">
    <name type="scientific">Cerasibacillus quisquiliarum</name>
    <dbReference type="NCBI Taxonomy" id="227865"/>
    <lineage>
        <taxon>Bacteria</taxon>
        <taxon>Bacillati</taxon>
        <taxon>Bacillota</taxon>
        <taxon>Bacilli</taxon>
        <taxon>Bacillales</taxon>
        <taxon>Bacillaceae</taxon>
        <taxon>Cerasibacillus</taxon>
    </lineage>
</organism>
<keyword evidence="7" id="KW-0067">ATP-binding</keyword>
<evidence type="ECO:0000256" key="4">
    <source>
        <dbReference type="ARBA" id="ARBA00022679"/>
    </source>
</evidence>
<feature type="domain" description="PAS" evidence="10">
    <location>
        <begin position="24"/>
        <end position="78"/>
    </location>
</feature>
<evidence type="ECO:0000256" key="5">
    <source>
        <dbReference type="ARBA" id="ARBA00022741"/>
    </source>
</evidence>
<evidence type="ECO:0000313" key="13">
    <source>
        <dbReference type="Proteomes" id="UP000321491"/>
    </source>
</evidence>
<keyword evidence="8" id="KW-0902">Two-component regulatory system</keyword>
<dbReference type="CDD" id="cd00075">
    <property type="entry name" value="HATPase"/>
    <property type="match status" value="1"/>
</dbReference>
<keyword evidence="4" id="KW-0808">Transferase</keyword>
<keyword evidence="6" id="KW-0418">Kinase</keyword>
<sequence>MSEHHYELGKEKALTLSRKGNDLSYINWIELISHTYDVISIWDQDGHLLFVSDAHKQVLGYNDSELKMKSWRYFLPKDEAKRILRAYKDKDEHLQQFEIRVRHSKGHYVWCEARIMKCFIKERKCSYFIAITRDITERKEVHRLMSHSEKMAIAGQLAAGIVHEIRNPLTSLKGFLQLIQSGIAQKDIYFNILIDEIEKIELITSELLYISKPTTNRVQCESINSMLYEVVELLKPQANLQQISIEIHIAEENIMITCDRSQIKQVFINLIKNAIEAMDDKGLIKILVKRQSKQIIVDIIDEGIGINKEHIDRLEDAFFTTKDNGTGLGLVITKQILERHHAKLLVFQNKDRGSTFRIVF</sequence>
<dbReference type="NCBIfam" id="TIGR00229">
    <property type="entry name" value="sensory_box"/>
    <property type="match status" value="1"/>
</dbReference>
<dbReference type="InterPro" id="IPR036890">
    <property type="entry name" value="HATPase_C_sf"/>
</dbReference>
<name>A0A511UV95_9BACI</name>
<dbReference type="Gene3D" id="3.30.450.20">
    <property type="entry name" value="PAS domain"/>
    <property type="match status" value="1"/>
</dbReference>
<comment type="catalytic activity">
    <reaction evidence="1">
        <text>ATP + protein L-histidine = ADP + protein N-phospho-L-histidine.</text>
        <dbReference type="EC" id="2.7.13.3"/>
    </reaction>
</comment>
<dbReference type="PANTHER" id="PTHR43065:SF10">
    <property type="entry name" value="PEROXIDE STRESS-ACTIVATED HISTIDINE KINASE MAK3"/>
    <property type="match status" value="1"/>
</dbReference>
<evidence type="ECO:0000256" key="3">
    <source>
        <dbReference type="ARBA" id="ARBA00022553"/>
    </source>
</evidence>
<reference evidence="12 13" key="1">
    <citation type="submission" date="2019-07" db="EMBL/GenBank/DDBJ databases">
        <title>Whole genome shotgun sequence of Cerasibacillus quisquiliarum NBRC 102429.</title>
        <authorList>
            <person name="Hosoyama A."/>
            <person name="Uohara A."/>
            <person name="Ohji S."/>
            <person name="Ichikawa N."/>
        </authorList>
    </citation>
    <scope>NUCLEOTIDE SEQUENCE [LARGE SCALE GENOMIC DNA]</scope>
    <source>
        <strain evidence="12 13">NBRC 102429</strain>
    </source>
</reference>
<dbReference type="Pfam" id="PF02518">
    <property type="entry name" value="HATPase_c"/>
    <property type="match status" value="1"/>
</dbReference>
<feature type="domain" description="PAC" evidence="11">
    <location>
        <begin position="95"/>
        <end position="147"/>
    </location>
</feature>
<dbReference type="Proteomes" id="UP000321491">
    <property type="component" value="Unassembled WGS sequence"/>
</dbReference>
<dbReference type="InterPro" id="IPR000014">
    <property type="entry name" value="PAS"/>
</dbReference>
<dbReference type="PROSITE" id="PS50109">
    <property type="entry name" value="HIS_KIN"/>
    <property type="match status" value="1"/>
</dbReference>
<dbReference type="EMBL" id="BJXW01000008">
    <property type="protein sequence ID" value="GEN30526.1"/>
    <property type="molecule type" value="Genomic_DNA"/>
</dbReference>
<dbReference type="InterPro" id="IPR035965">
    <property type="entry name" value="PAS-like_dom_sf"/>
</dbReference>
<dbReference type="Pfam" id="PF13426">
    <property type="entry name" value="PAS_9"/>
    <property type="match status" value="1"/>
</dbReference>
<dbReference type="InterPro" id="IPR005467">
    <property type="entry name" value="His_kinase_dom"/>
</dbReference>
<dbReference type="GO" id="GO:0000155">
    <property type="term" value="F:phosphorelay sensor kinase activity"/>
    <property type="evidence" value="ECO:0007669"/>
    <property type="project" value="InterPro"/>
</dbReference>
<proteinExistence type="predicted"/>
<dbReference type="PROSITE" id="PS50112">
    <property type="entry name" value="PAS"/>
    <property type="match status" value="1"/>
</dbReference>
<dbReference type="SMART" id="SM00387">
    <property type="entry name" value="HATPase_c"/>
    <property type="match status" value="1"/>
</dbReference>
<dbReference type="SUPFAM" id="SSF55874">
    <property type="entry name" value="ATPase domain of HSP90 chaperone/DNA topoisomerase II/histidine kinase"/>
    <property type="match status" value="1"/>
</dbReference>
<dbReference type="SUPFAM" id="SSF55785">
    <property type="entry name" value="PYP-like sensor domain (PAS domain)"/>
    <property type="match status" value="1"/>
</dbReference>
<dbReference type="Gene3D" id="1.10.287.130">
    <property type="match status" value="1"/>
</dbReference>
<comment type="caution">
    <text evidence="12">The sequence shown here is derived from an EMBL/GenBank/DDBJ whole genome shotgun (WGS) entry which is preliminary data.</text>
</comment>